<dbReference type="RefSeq" id="WP_128640149.1">
    <property type="nucleotide sequence ID" value="NZ_CP008947.1"/>
</dbReference>
<keyword evidence="1" id="KW-0808">Transferase</keyword>
<evidence type="ECO:0000313" key="2">
    <source>
        <dbReference type="Proteomes" id="UP000028488"/>
    </source>
</evidence>
<accession>A0A076ETE1</accession>
<dbReference type="PRINTS" id="PR01210">
    <property type="entry name" value="GGTRANSPTASE"/>
</dbReference>
<dbReference type="GO" id="GO:0016740">
    <property type="term" value="F:transferase activity"/>
    <property type="evidence" value="ECO:0007669"/>
    <property type="project" value="UniProtKB-KW"/>
</dbReference>
<dbReference type="eggNOG" id="COG0405">
    <property type="taxonomic scope" value="Bacteria"/>
</dbReference>
<dbReference type="PANTHER" id="PTHR43881:SF1">
    <property type="entry name" value="GAMMA-GLUTAMYLTRANSPEPTIDASE (AFU_ORTHOLOGUE AFUA_4G13580)"/>
    <property type="match status" value="1"/>
</dbReference>
<dbReference type="InterPro" id="IPR043137">
    <property type="entry name" value="GGT_ssub_C"/>
</dbReference>
<dbReference type="Pfam" id="PF01019">
    <property type="entry name" value="G_glu_transpept"/>
    <property type="match status" value="1"/>
</dbReference>
<dbReference type="AlphaFoldDB" id="A0A076ETE1"/>
<reference evidence="1 2" key="1">
    <citation type="submission" date="2014-07" db="EMBL/GenBank/DDBJ databases">
        <title>Genome Sequence of Rhodococcus opacus Strain R7, a Biodegrader of Mono- and Polycyclic Aromatic Hydrocarbons.</title>
        <authorList>
            <person name="Di Gennaro P."/>
            <person name="Zampolli J."/>
            <person name="Presti I."/>
            <person name="Cappelletti M."/>
            <person name="D'Ursi P."/>
            <person name="Orro A."/>
            <person name="Mezzelani A."/>
            <person name="Milanesi L."/>
        </authorList>
    </citation>
    <scope>NUCLEOTIDE SEQUENCE [LARGE SCALE GENOMIC DNA]</scope>
    <source>
        <strain evidence="1 2">R7</strain>
    </source>
</reference>
<dbReference type="SUPFAM" id="SSF56235">
    <property type="entry name" value="N-terminal nucleophile aminohydrolases (Ntn hydrolases)"/>
    <property type="match status" value="1"/>
</dbReference>
<organism evidence="1 2">
    <name type="scientific">Rhodococcus opacus</name>
    <name type="common">Nocardia opaca</name>
    <dbReference type="NCBI Taxonomy" id="37919"/>
    <lineage>
        <taxon>Bacteria</taxon>
        <taxon>Bacillati</taxon>
        <taxon>Actinomycetota</taxon>
        <taxon>Actinomycetes</taxon>
        <taxon>Mycobacteriales</taxon>
        <taxon>Nocardiaceae</taxon>
        <taxon>Rhodococcus</taxon>
    </lineage>
</organism>
<dbReference type="Proteomes" id="UP000028488">
    <property type="component" value="Chromosome"/>
</dbReference>
<name>A0A076ETE1_RHOOP</name>
<evidence type="ECO:0000313" key="1">
    <source>
        <dbReference type="EMBL" id="AII06709.1"/>
    </source>
</evidence>
<dbReference type="InterPro" id="IPR029055">
    <property type="entry name" value="Ntn_hydrolases_N"/>
</dbReference>
<dbReference type="PANTHER" id="PTHR43881">
    <property type="entry name" value="GAMMA-GLUTAMYLTRANSPEPTIDASE (AFU_ORTHOLOGUE AFUA_4G13580)"/>
    <property type="match status" value="1"/>
</dbReference>
<gene>
    <name evidence="1" type="ORF">EP51_19540</name>
</gene>
<protein>
    <submittedName>
        <fullName evidence="1">Gamma-glutamyltransferase</fullName>
    </submittedName>
</protein>
<dbReference type="InterPro" id="IPR052896">
    <property type="entry name" value="GGT-like_enzyme"/>
</dbReference>
<dbReference type="EMBL" id="CP008947">
    <property type="protein sequence ID" value="AII06709.1"/>
    <property type="molecule type" value="Genomic_DNA"/>
</dbReference>
<sequence>MNPRPSTLSADGMVSSSHPAASTVGARVLADGGNAIDATLAMAAMTWLTLPGQCGIGGDAFAVVREPDGSVWTVGGSGFGPDGGDVDFYAERGLRSIPLDGALAVAVPGAPAALGALHAGGATRSLTDLWAPAVRAAEKGLPCSAKTRDDVREAQTAIAADSGLHAVYLPGGRLPQVGELLPQHDLARSIRELARDVHGFYTGSFARRAVEALRAGGAPFGGDEWSAGADARPESAITGHYAGAVVHQTPLPTPGWMVLQQAALNDGVVGFSPWLTAPAVDRMARAARLAFEDRFATCGTGNDGWKAVLEPAAIGAARDRLDGRRASAGAFGVSAGDTTSTVAVDSDGRAVSFIHSLAFTFGAKMTVPGTGVVLNNRYGRGAYLIPGHPNAAAPRRKPLHTLNAWVITDTAGNLLHVGNTPGGDGQVQWNMQLISHLLDHGLDPAEAVAAPRFTVFPGSDADVVGSPAELRCESRIPEEVRTELGRLGHDVALQGPWAAGGSAQIISLDAARGLLSGAADPRQEGIALGV</sequence>
<dbReference type="Gene3D" id="3.60.20.40">
    <property type="match status" value="1"/>
</dbReference>
<proteinExistence type="predicted"/>